<evidence type="ECO:0000256" key="4">
    <source>
        <dbReference type="RuleBase" id="RU000411"/>
    </source>
</evidence>
<evidence type="ECO:0000256" key="3">
    <source>
        <dbReference type="ARBA" id="ARBA00022900"/>
    </source>
</evidence>
<dbReference type="Proteomes" id="UP001153292">
    <property type="component" value="Chromosome 9"/>
</dbReference>
<dbReference type="EMBL" id="OU963902">
    <property type="protein sequence ID" value="CAH0407665.1"/>
    <property type="molecule type" value="Genomic_DNA"/>
</dbReference>
<keyword evidence="5" id="KW-0732">Signal</keyword>
<gene>
    <name evidence="7" type="ORF">CHILSU_LOCUS11068</name>
</gene>
<accession>A0ABN8BEY2</accession>
<dbReference type="InterPro" id="IPR042178">
    <property type="entry name" value="Serpin_sf_1"/>
</dbReference>
<evidence type="ECO:0000256" key="1">
    <source>
        <dbReference type="ARBA" id="ARBA00009500"/>
    </source>
</evidence>
<evidence type="ECO:0000259" key="6">
    <source>
        <dbReference type="SMART" id="SM00093"/>
    </source>
</evidence>
<sequence length="397" mass="43985">MKQFIYILAAVAMAMADETSVQNLLAKGNNKFSASMFNEVAKLNPGKSVVMSGFSAMSPLAELGLASAGVSHDQILDIIGMPNDNATKEVFSYVSKDLRSVKGVELKIANSIYIPTGYELNEEFGAVSRDVFGSEVRQLDFTKSEEAAKTINTWVEDNTNKRIKDLVSPDSLGPDTRSVLVNAIYFKGSWKDKFDSKMTADRDFHVTKDKTIQVPTMFKNGDFKFGYSEELDAKLLEIFYEGDEASFLIVLPNQIDGITSLEEKLKDPSALVKATENMHTTEVDVYLPKFKIETTIDLKDVLEKMGITHLFSPSTARLEKLLKNVDGGLYVSNAIQKAFIEVNEEGAEAAAASAFGVVATSFVIRETPRFEADHPYMFFLKQKENVLFTGAVNFQDN</sequence>
<dbReference type="SMART" id="SM00093">
    <property type="entry name" value="SERPIN"/>
    <property type="match status" value="1"/>
</dbReference>
<feature type="chain" id="PRO_5047281278" description="Serpin domain-containing protein" evidence="5">
    <location>
        <begin position="17"/>
        <end position="397"/>
    </location>
</feature>
<evidence type="ECO:0000313" key="7">
    <source>
        <dbReference type="EMBL" id="CAH0407665.1"/>
    </source>
</evidence>
<dbReference type="PANTHER" id="PTHR11461:SF211">
    <property type="entry name" value="GH10112P-RELATED"/>
    <property type="match status" value="1"/>
</dbReference>
<protein>
    <recommendedName>
        <fullName evidence="6">Serpin domain-containing protein</fullName>
    </recommendedName>
</protein>
<dbReference type="Pfam" id="PF00079">
    <property type="entry name" value="Serpin"/>
    <property type="match status" value="1"/>
</dbReference>
<name>A0ABN8BEY2_CHISP</name>
<proteinExistence type="inferred from homology"/>
<feature type="signal peptide" evidence="5">
    <location>
        <begin position="1"/>
        <end position="16"/>
    </location>
</feature>
<dbReference type="InterPro" id="IPR000215">
    <property type="entry name" value="Serpin_fam"/>
</dbReference>
<organism evidence="7 8">
    <name type="scientific">Chilo suppressalis</name>
    <name type="common">Asiatic rice borer moth</name>
    <dbReference type="NCBI Taxonomy" id="168631"/>
    <lineage>
        <taxon>Eukaryota</taxon>
        <taxon>Metazoa</taxon>
        <taxon>Ecdysozoa</taxon>
        <taxon>Arthropoda</taxon>
        <taxon>Hexapoda</taxon>
        <taxon>Insecta</taxon>
        <taxon>Pterygota</taxon>
        <taxon>Neoptera</taxon>
        <taxon>Endopterygota</taxon>
        <taxon>Lepidoptera</taxon>
        <taxon>Glossata</taxon>
        <taxon>Ditrysia</taxon>
        <taxon>Pyraloidea</taxon>
        <taxon>Crambidae</taxon>
        <taxon>Crambinae</taxon>
        <taxon>Chilo</taxon>
    </lineage>
</organism>
<comment type="similarity">
    <text evidence="1 4">Belongs to the serpin family.</text>
</comment>
<dbReference type="CDD" id="cd19579">
    <property type="entry name" value="serpin1K-like"/>
    <property type="match status" value="1"/>
</dbReference>
<evidence type="ECO:0000256" key="5">
    <source>
        <dbReference type="SAM" id="SignalP"/>
    </source>
</evidence>
<keyword evidence="3" id="KW-0722">Serine protease inhibitor</keyword>
<dbReference type="InterPro" id="IPR023796">
    <property type="entry name" value="Serpin_dom"/>
</dbReference>
<dbReference type="InterPro" id="IPR042185">
    <property type="entry name" value="Serpin_sf_2"/>
</dbReference>
<keyword evidence="2" id="KW-0646">Protease inhibitor</keyword>
<evidence type="ECO:0000256" key="2">
    <source>
        <dbReference type="ARBA" id="ARBA00022690"/>
    </source>
</evidence>
<dbReference type="InterPro" id="IPR036186">
    <property type="entry name" value="Serpin_sf"/>
</dbReference>
<dbReference type="Gene3D" id="2.30.39.10">
    <property type="entry name" value="Alpha-1-antitrypsin, domain 1"/>
    <property type="match status" value="1"/>
</dbReference>
<keyword evidence="8" id="KW-1185">Reference proteome</keyword>
<dbReference type="PANTHER" id="PTHR11461">
    <property type="entry name" value="SERINE PROTEASE INHIBITOR, SERPIN"/>
    <property type="match status" value="1"/>
</dbReference>
<reference evidence="7" key="1">
    <citation type="submission" date="2021-12" db="EMBL/GenBank/DDBJ databases">
        <authorList>
            <person name="King R."/>
        </authorList>
    </citation>
    <scope>NUCLEOTIDE SEQUENCE</scope>
</reference>
<feature type="domain" description="Serpin" evidence="6">
    <location>
        <begin position="34"/>
        <end position="395"/>
    </location>
</feature>
<evidence type="ECO:0000313" key="8">
    <source>
        <dbReference type="Proteomes" id="UP001153292"/>
    </source>
</evidence>
<dbReference type="Gene3D" id="3.30.497.10">
    <property type="entry name" value="Antithrombin, subunit I, domain 2"/>
    <property type="match status" value="1"/>
</dbReference>
<dbReference type="SUPFAM" id="SSF56574">
    <property type="entry name" value="Serpins"/>
    <property type="match status" value="1"/>
</dbReference>